<feature type="compositionally biased region" description="Polar residues" evidence="1">
    <location>
        <begin position="36"/>
        <end position="45"/>
    </location>
</feature>
<evidence type="ECO:0000313" key="4">
    <source>
        <dbReference type="Proteomes" id="UP001175271"/>
    </source>
</evidence>
<feature type="compositionally biased region" description="Low complexity" evidence="1">
    <location>
        <begin position="49"/>
        <end position="63"/>
    </location>
</feature>
<proteinExistence type="predicted"/>
<dbReference type="EMBL" id="JAUCMV010000002">
    <property type="protein sequence ID" value="KAK0418794.1"/>
    <property type="molecule type" value="Genomic_DNA"/>
</dbReference>
<sequence length="78" mass="8529">MKLFLVLSAFLVSVSSFVLDLPFFHLDLGNLGNLGKQGQPNTVGNQGRPAQPNNFQFPAPQNNYGRPAPPRQPFGYQG</sequence>
<dbReference type="Proteomes" id="UP001175271">
    <property type="component" value="Unassembled WGS sequence"/>
</dbReference>
<feature type="region of interest" description="Disordered" evidence="1">
    <location>
        <begin position="34"/>
        <end position="78"/>
    </location>
</feature>
<feature type="signal peptide" evidence="2">
    <location>
        <begin position="1"/>
        <end position="16"/>
    </location>
</feature>
<feature type="chain" id="PRO_5041336812" evidence="2">
    <location>
        <begin position="17"/>
        <end position="78"/>
    </location>
</feature>
<evidence type="ECO:0000256" key="1">
    <source>
        <dbReference type="SAM" id="MobiDB-lite"/>
    </source>
</evidence>
<name>A0AA39I9E8_9BILA</name>
<protein>
    <submittedName>
        <fullName evidence="3">Uncharacterized protein</fullName>
    </submittedName>
</protein>
<comment type="caution">
    <text evidence="3">The sequence shown here is derived from an EMBL/GenBank/DDBJ whole genome shotgun (WGS) entry which is preliminary data.</text>
</comment>
<dbReference type="AlphaFoldDB" id="A0AA39I9E8"/>
<organism evidence="3 4">
    <name type="scientific">Steinernema hermaphroditum</name>
    <dbReference type="NCBI Taxonomy" id="289476"/>
    <lineage>
        <taxon>Eukaryota</taxon>
        <taxon>Metazoa</taxon>
        <taxon>Ecdysozoa</taxon>
        <taxon>Nematoda</taxon>
        <taxon>Chromadorea</taxon>
        <taxon>Rhabditida</taxon>
        <taxon>Tylenchina</taxon>
        <taxon>Panagrolaimomorpha</taxon>
        <taxon>Strongyloidoidea</taxon>
        <taxon>Steinernematidae</taxon>
        <taxon>Steinernema</taxon>
    </lineage>
</organism>
<keyword evidence="4" id="KW-1185">Reference proteome</keyword>
<accession>A0AA39I9E8</accession>
<evidence type="ECO:0000256" key="2">
    <source>
        <dbReference type="SAM" id="SignalP"/>
    </source>
</evidence>
<reference evidence="3" key="1">
    <citation type="submission" date="2023-06" db="EMBL/GenBank/DDBJ databases">
        <title>Genomic analysis of the entomopathogenic nematode Steinernema hermaphroditum.</title>
        <authorList>
            <person name="Schwarz E.M."/>
            <person name="Heppert J.K."/>
            <person name="Baniya A."/>
            <person name="Schwartz H.T."/>
            <person name="Tan C.-H."/>
            <person name="Antoshechkin I."/>
            <person name="Sternberg P.W."/>
            <person name="Goodrich-Blair H."/>
            <person name="Dillman A.R."/>
        </authorList>
    </citation>
    <scope>NUCLEOTIDE SEQUENCE</scope>
    <source>
        <strain evidence="3">PS9179</strain>
        <tissue evidence="3">Whole animal</tissue>
    </source>
</reference>
<gene>
    <name evidence="3" type="ORF">QR680_013775</name>
</gene>
<evidence type="ECO:0000313" key="3">
    <source>
        <dbReference type="EMBL" id="KAK0418794.1"/>
    </source>
</evidence>
<keyword evidence="2" id="KW-0732">Signal</keyword>